<dbReference type="EMBL" id="CADCVP010000008">
    <property type="protein sequence ID" value="CAA9470742.1"/>
    <property type="molecule type" value="Genomic_DNA"/>
</dbReference>
<feature type="region of interest" description="Disordered" evidence="1">
    <location>
        <begin position="83"/>
        <end position="240"/>
    </location>
</feature>
<name>A0A6J4RD99_9ACTN</name>
<reference evidence="2" key="1">
    <citation type="submission" date="2020-02" db="EMBL/GenBank/DDBJ databases">
        <authorList>
            <person name="Meier V. D."/>
        </authorList>
    </citation>
    <scope>NUCLEOTIDE SEQUENCE</scope>
    <source>
        <strain evidence="2">AVDCRST_MAG69</strain>
    </source>
</reference>
<feature type="compositionally biased region" description="Low complexity" evidence="1">
    <location>
        <begin position="88"/>
        <end position="97"/>
    </location>
</feature>
<dbReference type="AlphaFoldDB" id="A0A6J4RD99"/>
<protein>
    <submittedName>
        <fullName evidence="2">L-proline glycine betaine ABC transport system permease protein ProW</fullName>
    </submittedName>
</protein>
<gene>
    <name evidence="2" type="ORF">AVDCRST_MAG69-66</name>
</gene>
<organism evidence="2">
    <name type="scientific">uncultured Solirubrobacteraceae bacterium</name>
    <dbReference type="NCBI Taxonomy" id="1162706"/>
    <lineage>
        <taxon>Bacteria</taxon>
        <taxon>Bacillati</taxon>
        <taxon>Actinomycetota</taxon>
        <taxon>Thermoleophilia</taxon>
        <taxon>Solirubrobacterales</taxon>
        <taxon>Solirubrobacteraceae</taxon>
        <taxon>environmental samples</taxon>
    </lineage>
</organism>
<feature type="compositionally biased region" description="Low complexity" evidence="1">
    <location>
        <begin position="143"/>
        <end position="152"/>
    </location>
</feature>
<evidence type="ECO:0000256" key="1">
    <source>
        <dbReference type="SAM" id="MobiDB-lite"/>
    </source>
</evidence>
<feature type="region of interest" description="Disordered" evidence="1">
    <location>
        <begin position="1"/>
        <end position="52"/>
    </location>
</feature>
<feature type="compositionally biased region" description="Basic residues" evidence="1">
    <location>
        <begin position="120"/>
        <end position="137"/>
    </location>
</feature>
<feature type="non-terminal residue" evidence="2">
    <location>
        <position position="1"/>
    </location>
</feature>
<sequence length="240" mass="26374">DPASVSPGSDPRADGRGLRGRERLLSRLDRRQPRQVLGAVPRARVPDRRVGRHRLRHRLLAGAAGPPPPLADRPDHRLHRRAVHGAQRRGLPAAAAAHRPRQPDRDRGARRLHAADPVPQHHHRPAQRPRGRARRRPRDGADRPPGAVAGRAAAGGAGDPRRPAHRADHHGGAGHAGLLRRRRRPRRADLLLARRHRRHLLQVQRGGGRRPRRPARGDRRPAGARAAALGHPVAAGEHGM</sequence>
<feature type="non-terminal residue" evidence="2">
    <location>
        <position position="240"/>
    </location>
</feature>
<accession>A0A6J4RD99</accession>
<proteinExistence type="predicted"/>
<feature type="compositionally biased region" description="Low complexity" evidence="1">
    <location>
        <begin position="223"/>
        <end position="240"/>
    </location>
</feature>
<evidence type="ECO:0000313" key="2">
    <source>
        <dbReference type="EMBL" id="CAA9470742.1"/>
    </source>
</evidence>
<feature type="compositionally biased region" description="Basic and acidic residues" evidence="1">
    <location>
        <begin position="11"/>
        <end position="32"/>
    </location>
</feature>
<feature type="compositionally biased region" description="Basic and acidic residues" evidence="1">
    <location>
        <begin position="159"/>
        <end position="171"/>
    </location>
</feature>